<dbReference type="Pfam" id="PF00535">
    <property type="entry name" value="Glycos_transf_2"/>
    <property type="match status" value="1"/>
</dbReference>
<evidence type="ECO:0000313" key="4">
    <source>
        <dbReference type="Proteomes" id="UP000186309"/>
    </source>
</evidence>
<dbReference type="Gene3D" id="3.90.550.10">
    <property type="entry name" value="Spore Coat Polysaccharide Biosynthesis Protein SpsA, Chain A"/>
    <property type="match status" value="1"/>
</dbReference>
<gene>
    <name evidence="3" type="ORF">BSF38_02464</name>
</gene>
<evidence type="ECO:0000259" key="2">
    <source>
        <dbReference type="Pfam" id="PF00535"/>
    </source>
</evidence>
<keyword evidence="3" id="KW-0808">Transferase</keyword>
<keyword evidence="4" id="KW-1185">Reference proteome</keyword>
<dbReference type="Proteomes" id="UP000186309">
    <property type="component" value="Chromosome"/>
</dbReference>
<dbReference type="AlphaFoldDB" id="A0A1U7CPW1"/>
<feature type="domain" description="Glycosyltransferase 2-like" evidence="2">
    <location>
        <begin position="62"/>
        <end position="223"/>
    </location>
</feature>
<dbReference type="PANTHER" id="PTHR48090">
    <property type="entry name" value="UNDECAPRENYL-PHOSPHATE 4-DEOXY-4-FORMAMIDO-L-ARABINOSE TRANSFERASE-RELATED"/>
    <property type="match status" value="1"/>
</dbReference>
<dbReference type="GO" id="GO:0016740">
    <property type="term" value="F:transferase activity"/>
    <property type="evidence" value="ECO:0007669"/>
    <property type="project" value="UniProtKB-KW"/>
</dbReference>
<protein>
    <submittedName>
        <fullName evidence="3">GT2 family glycosyltransferase</fullName>
    </submittedName>
</protein>
<feature type="compositionally biased region" description="Polar residues" evidence="1">
    <location>
        <begin position="1"/>
        <end position="10"/>
    </location>
</feature>
<evidence type="ECO:0000313" key="3">
    <source>
        <dbReference type="EMBL" id="APW60967.1"/>
    </source>
</evidence>
<dbReference type="OrthoDB" id="9810303at2"/>
<proteinExistence type="predicted"/>
<feature type="region of interest" description="Disordered" evidence="1">
    <location>
        <begin position="1"/>
        <end position="25"/>
    </location>
</feature>
<dbReference type="SUPFAM" id="SSF53448">
    <property type="entry name" value="Nucleotide-diphospho-sugar transferases"/>
    <property type="match status" value="1"/>
</dbReference>
<dbReference type="PANTHER" id="PTHR48090:SF7">
    <property type="entry name" value="RFBJ PROTEIN"/>
    <property type="match status" value="1"/>
</dbReference>
<dbReference type="InterPro" id="IPR029044">
    <property type="entry name" value="Nucleotide-diphossugar_trans"/>
</dbReference>
<organism evidence="3 4">
    <name type="scientific">Paludisphaera borealis</name>
    <dbReference type="NCBI Taxonomy" id="1387353"/>
    <lineage>
        <taxon>Bacteria</taxon>
        <taxon>Pseudomonadati</taxon>
        <taxon>Planctomycetota</taxon>
        <taxon>Planctomycetia</taxon>
        <taxon>Isosphaerales</taxon>
        <taxon>Isosphaeraceae</taxon>
        <taxon>Paludisphaera</taxon>
    </lineage>
</organism>
<reference evidence="4" key="1">
    <citation type="submission" date="2016-12" db="EMBL/GenBank/DDBJ databases">
        <title>Comparative genomics of four Isosphaeraceae planctomycetes: a common pool of plasmids and glycoside hydrolase genes.</title>
        <authorList>
            <person name="Ivanova A."/>
        </authorList>
    </citation>
    <scope>NUCLEOTIDE SEQUENCE [LARGE SCALE GENOMIC DNA]</scope>
    <source>
        <strain evidence="4">PX4</strain>
    </source>
</reference>
<dbReference type="KEGG" id="pbor:BSF38_02464"/>
<evidence type="ECO:0000256" key="1">
    <source>
        <dbReference type="SAM" id="MobiDB-lite"/>
    </source>
</evidence>
<dbReference type="STRING" id="1387353.BSF38_02464"/>
<sequence length="296" mass="33804">MFDPVSSTRASLRPHDELGPDDVGEPNFVIDEERRDWLIKNLGESFCRKIGVYPIPDDFVLSVVIPVYNEKKTIHEILRRVRAVPIRKQIIIVDDCSKDGTADVLRELAKTDDDLTVAFHQVNQGKGAALRTGFKHAVGTVVIVQDADLEYEPEQYPQLLQPIIEGKADVVFGSRFVGETHRVLYFWHSVGNKALTLLSNMFTNLNLTDMEVCYKLFRREIIQGITLKSNRFGFEPEVTAKVARFKMKDENGQERACRIYEIPVSYHGRTYREGKKIGVKDGFQALYCIIRYAFGD</sequence>
<dbReference type="InterPro" id="IPR050256">
    <property type="entry name" value="Glycosyltransferase_2"/>
</dbReference>
<dbReference type="CDD" id="cd04179">
    <property type="entry name" value="DPM_DPG-synthase_like"/>
    <property type="match status" value="1"/>
</dbReference>
<dbReference type="EMBL" id="CP019082">
    <property type="protein sequence ID" value="APW60967.1"/>
    <property type="molecule type" value="Genomic_DNA"/>
</dbReference>
<accession>A0A1U7CPW1</accession>
<dbReference type="InterPro" id="IPR001173">
    <property type="entry name" value="Glyco_trans_2-like"/>
</dbReference>
<name>A0A1U7CPW1_9BACT</name>